<evidence type="ECO:0000256" key="2">
    <source>
        <dbReference type="ARBA" id="ARBA00023125"/>
    </source>
</evidence>
<evidence type="ECO:0000313" key="6">
    <source>
        <dbReference type="Proteomes" id="UP000595636"/>
    </source>
</evidence>
<dbReference type="PRINTS" id="PR00038">
    <property type="entry name" value="HTHLUXR"/>
</dbReference>
<dbReference type="PANTHER" id="PTHR44688">
    <property type="entry name" value="DNA-BINDING TRANSCRIPTIONAL ACTIVATOR DEVR_DOSR"/>
    <property type="match status" value="1"/>
</dbReference>
<dbReference type="KEGG" id="slf:JEQ17_40880"/>
<dbReference type="SMART" id="SM00421">
    <property type="entry name" value="HTH_LUXR"/>
    <property type="match status" value="1"/>
</dbReference>
<evidence type="ECO:0000256" key="3">
    <source>
        <dbReference type="ARBA" id="ARBA00023163"/>
    </source>
</evidence>
<dbReference type="InterPro" id="IPR000792">
    <property type="entry name" value="Tscrpt_reg_LuxR_C"/>
</dbReference>
<dbReference type="InterPro" id="IPR016032">
    <property type="entry name" value="Sig_transdc_resp-reg_C-effctor"/>
</dbReference>
<dbReference type="Proteomes" id="UP000595636">
    <property type="component" value="Chromosome"/>
</dbReference>
<dbReference type="AlphaFoldDB" id="A0A7T7RFV6"/>
<keyword evidence="6" id="KW-1185">Reference proteome</keyword>
<gene>
    <name evidence="5" type="ORF">JEQ17_40880</name>
</gene>
<dbReference type="GO" id="GO:0006355">
    <property type="term" value="P:regulation of DNA-templated transcription"/>
    <property type="evidence" value="ECO:0007669"/>
    <property type="project" value="InterPro"/>
</dbReference>
<dbReference type="InterPro" id="IPR036388">
    <property type="entry name" value="WH-like_DNA-bd_sf"/>
</dbReference>
<dbReference type="SUPFAM" id="SSF46894">
    <property type="entry name" value="C-terminal effector domain of the bipartite response regulators"/>
    <property type="match status" value="1"/>
</dbReference>
<reference evidence="5 6" key="1">
    <citation type="submission" date="2020-12" db="EMBL/GenBank/DDBJ databases">
        <title>A novel species.</title>
        <authorList>
            <person name="Li K."/>
        </authorList>
    </citation>
    <scope>NUCLEOTIDE SEQUENCE [LARGE SCALE GENOMIC DNA]</scope>
    <source>
        <strain evidence="5 6">ZYC-3</strain>
    </source>
</reference>
<sequence length="92" mass="10115">MTMLDARTRRYTTLTDRQREVLALAANGKTNAVISRRTGLSPVTVARHLSIVYRALGARDRANAVALALLLGELTREDIDQPARRPTRTSAA</sequence>
<dbReference type="EMBL" id="CP066831">
    <property type="protein sequence ID" value="QQM45133.1"/>
    <property type="molecule type" value="Genomic_DNA"/>
</dbReference>
<dbReference type="Pfam" id="PF00196">
    <property type="entry name" value="GerE"/>
    <property type="match status" value="1"/>
</dbReference>
<organism evidence="5 6">
    <name type="scientific">Streptomyces liliifuscus</name>
    <dbReference type="NCBI Taxonomy" id="2797636"/>
    <lineage>
        <taxon>Bacteria</taxon>
        <taxon>Bacillati</taxon>
        <taxon>Actinomycetota</taxon>
        <taxon>Actinomycetes</taxon>
        <taxon>Kitasatosporales</taxon>
        <taxon>Streptomycetaceae</taxon>
        <taxon>Streptomyces</taxon>
    </lineage>
</organism>
<keyword evidence="2" id="KW-0238">DNA-binding</keyword>
<accession>A0A7T7RFV6</accession>
<name>A0A7T7RFV6_9ACTN</name>
<evidence type="ECO:0000256" key="1">
    <source>
        <dbReference type="ARBA" id="ARBA00023015"/>
    </source>
</evidence>
<dbReference type="Gene3D" id="1.10.10.10">
    <property type="entry name" value="Winged helix-like DNA-binding domain superfamily/Winged helix DNA-binding domain"/>
    <property type="match status" value="1"/>
</dbReference>
<dbReference type="PANTHER" id="PTHR44688:SF16">
    <property type="entry name" value="DNA-BINDING TRANSCRIPTIONAL ACTIVATOR DEVR_DOSR"/>
    <property type="match status" value="1"/>
</dbReference>
<keyword evidence="1" id="KW-0805">Transcription regulation</keyword>
<evidence type="ECO:0000259" key="4">
    <source>
        <dbReference type="PROSITE" id="PS50043"/>
    </source>
</evidence>
<feature type="domain" description="HTH luxR-type" evidence="4">
    <location>
        <begin position="7"/>
        <end position="72"/>
    </location>
</feature>
<dbReference type="GO" id="GO:0003677">
    <property type="term" value="F:DNA binding"/>
    <property type="evidence" value="ECO:0007669"/>
    <property type="project" value="UniProtKB-KW"/>
</dbReference>
<dbReference type="PROSITE" id="PS50043">
    <property type="entry name" value="HTH_LUXR_2"/>
    <property type="match status" value="1"/>
</dbReference>
<keyword evidence="3" id="KW-0804">Transcription</keyword>
<evidence type="ECO:0000313" key="5">
    <source>
        <dbReference type="EMBL" id="QQM45133.1"/>
    </source>
</evidence>
<proteinExistence type="predicted"/>
<dbReference type="RefSeq" id="WP_200399942.1">
    <property type="nucleotide sequence ID" value="NZ_CP066831.1"/>
</dbReference>
<protein>
    <submittedName>
        <fullName evidence="5">Helix-turn-helix transcriptional regulator</fullName>
    </submittedName>
</protein>
<dbReference type="CDD" id="cd06170">
    <property type="entry name" value="LuxR_C_like"/>
    <property type="match status" value="1"/>
</dbReference>